<feature type="domain" description="CCHC NOA-type" evidence="9">
    <location>
        <begin position="468"/>
        <end position="498"/>
    </location>
</feature>
<dbReference type="STRING" id="7070.D6W9Q5"/>
<evidence type="ECO:0000259" key="9">
    <source>
        <dbReference type="PROSITE" id="PS51801"/>
    </source>
</evidence>
<accession>D6W9Q5</accession>
<comment type="subcellular location">
    <subcellularLocation>
        <location evidence="1">Cytoplasm</location>
    </subcellularLocation>
</comment>
<dbReference type="GO" id="GO:0008270">
    <property type="term" value="F:zinc ion binding"/>
    <property type="evidence" value="ECO:0007669"/>
    <property type="project" value="UniProtKB-KW"/>
</dbReference>
<proteinExistence type="predicted"/>
<dbReference type="KEGG" id="tca:663360"/>
<gene>
    <name evidence="10" type="primary">AUGUSTUS-3.0.2_00541</name>
    <name evidence="10" type="ORF">TcasGA2_TC000541</name>
</gene>
<evidence type="ECO:0000256" key="3">
    <source>
        <dbReference type="ARBA" id="ARBA00022723"/>
    </source>
</evidence>
<dbReference type="GO" id="GO:0043122">
    <property type="term" value="P:regulation of canonical NF-kappaB signal transduction"/>
    <property type="evidence" value="ECO:0000318"/>
    <property type="project" value="GO_Central"/>
</dbReference>
<evidence type="ECO:0000313" key="10">
    <source>
        <dbReference type="EMBL" id="EEZ99211.1"/>
    </source>
</evidence>
<reference evidence="10 11" key="1">
    <citation type="journal article" date="2008" name="Nature">
        <title>The genome of the model beetle and pest Tribolium castaneum.</title>
        <authorList>
            <consortium name="Tribolium Genome Sequencing Consortium"/>
            <person name="Richards S."/>
            <person name="Gibbs R.A."/>
            <person name="Weinstock G.M."/>
            <person name="Brown S.J."/>
            <person name="Denell R."/>
            <person name="Beeman R.W."/>
            <person name="Gibbs R."/>
            <person name="Beeman R.W."/>
            <person name="Brown S.J."/>
            <person name="Bucher G."/>
            <person name="Friedrich M."/>
            <person name="Grimmelikhuijzen C.J."/>
            <person name="Klingler M."/>
            <person name="Lorenzen M."/>
            <person name="Richards S."/>
            <person name="Roth S."/>
            <person name="Schroder R."/>
            <person name="Tautz D."/>
            <person name="Zdobnov E.M."/>
            <person name="Muzny D."/>
            <person name="Gibbs R.A."/>
            <person name="Weinstock G.M."/>
            <person name="Attaway T."/>
            <person name="Bell S."/>
            <person name="Buhay C.J."/>
            <person name="Chandrabose M.N."/>
            <person name="Chavez D."/>
            <person name="Clerk-Blankenburg K.P."/>
            <person name="Cree A."/>
            <person name="Dao M."/>
            <person name="Davis C."/>
            <person name="Chacko J."/>
            <person name="Dinh H."/>
            <person name="Dugan-Rocha S."/>
            <person name="Fowler G."/>
            <person name="Garner T.T."/>
            <person name="Garnes J."/>
            <person name="Gnirke A."/>
            <person name="Hawes A."/>
            <person name="Hernandez J."/>
            <person name="Hines S."/>
            <person name="Holder M."/>
            <person name="Hume J."/>
            <person name="Jhangiani S.N."/>
            <person name="Joshi V."/>
            <person name="Khan Z.M."/>
            <person name="Jackson L."/>
            <person name="Kovar C."/>
            <person name="Kowis A."/>
            <person name="Lee S."/>
            <person name="Lewis L.R."/>
            <person name="Margolis J."/>
            <person name="Morgan M."/>
            <person name="Nazareth L.V."/>
            <person name="Nguyen N."/>
            <person name="Okwuonu G."/>
            <person name="Parker D."/>
            <person name="Richards S."/>
            <person name="Ruiz S.J."/>
            <person name="Santibanez J."/>
            <person name="Savard J."/>
            <person name="Scherer S.E."/>
            <person name="Schneider B."/>
            <person name="Sodergren E."/>
            <person name="Tautz D."/>
            <person name="Vattahil S."/>
            <person name="Villasana D."/>
            <person name="White C.S."/>
            <person name="Wright R."/>
            <person name="Park Y."/>
            <person name="Beeman R.W."/>
            <person name="Lord J."/>
            <person name="Oppert B."/>
            <person name="Lorenzen M."/>
            <person name="Brown S."/>
            <person name="Wang L."/>
            <person name="Savard J."/>
            <person name="Tautz D."/>
            <person name="Richards S."/>
            <person name="Weinstock G."/>
            <person name="Gibbs R.A."/>
            <person name="Liu Y."/>
            <person name="Worley K."/>
            <person name="Weinstock G."/>
            <person name="Elsik C.G."/>
            <person name="Reese J.T."/>
            <person name="Elhaik E."/>
            <person name="Landan G."/>
            <person name="Graur D."/>
            <person name="Arensburger P."/>
            <person name="Atkinson P."/>
            <person name="Beeman R.W."/>
            <person name="Beidler J."/>
            <person name="Brown S.J."/>
            <person name="Demuth J.P."/>
            <person name="Drury D.W."/>
            <person name="Du Y.Z."/>
            <person name="Fujiwara H."/>
            <person name="Lorenzen M."/>
            <person name="Maselli V."/>
            <person name="Osanai M."/>
            <person name="Park Y."/>
            <person name="Robertson H.M."/>
            <person name="Tu Z."/>
            <person name="Wang J.J."/>
            <person name="Wang S."/>
            <person name="Richards S."/>
            <person name="Song H."/>
            <person name="Zhang L."/>
            <person name="Sodergren E."/>
            <person name="Werner D."/>
            <person name="Stanke M."/>
            <person name="Morgenstern B."/>
            <person name="Solovyev V."/>
            <person name="Kosarev P."/>
            <person name="Brown G."/>
            <person name="Chen H.C."/>
            <person name="Ermolaeva O."/>
            <person name="Hlavina W."/>
            <person name="Kapustin Y."/>
            <person name="Kiryutin B."/>
            <person name="Kitts P."/>
            <person name="Maglott D."/>
            <person name="Pruitt K."/>
            <person name="Sapojnikov V."/>
            <person name="Souvorov A."/>
            <person name="Mackey A.J."/>
            <person name="Waterhouse R.M."/>
            <person name="Wyder S."/>
            <person name="Zdobnov E.M."/>
            <person name="Zdobnov E.M."/>
            <person name="Wyder S."/>
            <person name="Kriventseva E.V."/>
            <person name="Kadowaki T."/>
            <person name="Bork P."/>
            <person name="Aranda M."/>
            <person name="Bao R."/>
            <person name="Beermann A."/>
            <person name="Berns N."/>
            <person name="Bolognesi R."/>
            <person name="Bonneton F."/>
            <person name="Bopp D."/>
            <person name="Brown S.J."/>
            <person name="Bucher G."/>
            <person name="Butts T."/>
            <person name="Chaumot A."/>
            <person name="Denell R.E."/>
            <person name="Ferrier D.E."/>
            <person name="Friedrich M."/>
            <person name="Gordon C.M."/>
            <person name="Jindra M."/>
            <person name="Klingler M."/>
            <person name="Lan Q."/>
            <person name="Lattorff H.M."/>
            <person name="Laudet V."/>
            <person name="von Levetsow C."/>
            <person name="Liu Z."/>
            <person name="Lutz R."/>
            <person name="Lynch J.A."/>
            <person name="da Fonseca R.N."/>
            <person name="Posnien N."/>
            <person name="Reuter R."/>
            <person name="Roth S."/>
            <person name="Savard J."/>
            <person name="Schinko J.B."/>
            <person name="Schmitt C."/>
            <person name="Schoppmeier M."/>
            <person name="Schroder R."/>
            <person name="Shippy T.D."/>
            <person name="Simonnet F."/>
            <person name="Marques-Souza H."/>
            <person name="Tautz D."/>
            <person name="Tomoyasu Y."/>
            <person name="Trauner J."/>
            <person name="Van der Zee M."/>
            <person name="Vervoort M."/>
            <person name="Wittkopp N."/>
            <person name="Wimmer E.A."/>
            <person name="Yang X."/>
            <person name="Jones A.K."/>
            <person name="Sattelle D.B."/>
            <person name="Ebert P.R."/>
            <person name="Nelson D."/>
            <person name="Scott J.G."/>
            <person name="Beeman R.W."/>
            <person name="Muthukrishnan S."/>
            <person name="Kramer K.J."/>
            <person name="Arakane Y."/>
            <person name="Beeman R.W."/>
            <person name="Zhu Q."/>
            <person name="Hogenkamp D."/>
            <person name="Dixit R."/>
            <person name="Oppert B."/>
            <person name="Jiang H."/>
            <person name="Zou Z."/>
            <person name="Marshall J."/>
            <person name="Elpidina E."/>
            <person name="Vinokurov K."/>
            <person name="Oppert C."/>
            <person name="Zou Z."/>
            <person name="Evans J."/>
            <person name="Lu Z."/>
            <person name="Zhao P."/>
            <person name="Sumathipala N."/>
            <person name="Altincicek B."/>
            <person name="Vilcinskas A."/>
            <person name="Williams M."/>
            <person name="Hultmark D."/>
            <person name="Hetru C."/>
            <person name="Jiang H."/>
            <person name="Grimmelikhuijzen C.J."/>
            <person name="Hauser F."/>
            <person name="Cazzamali G."/>
            <person name="Williamson M."/>
            <person name="Park Y."/>
            <person name="Li B."/>
            <person name="Tanaka Y."/>
            <person name="Predel R."/>
            <person name="Neupert S."/>
            <person name="Schachtner J."/>
            <person name="Verleyen P."/>
            <person name="Raible F."/>
            <person name="Bork P."/>
            <person name="Friedrich M."/>
            <person name="Walden K.K."/>
            <person name="Robertson H.M."/>
            <person name="Angeli S."/>
            <person name="Foret S."/>
            <person name="Bucher G."/>
            <person name="Schuetz S."/>
            <person name="Maleszka R."/>
            <person name="Wimmer E.A."/>
            <person name="Beeman R.W."/>
            <person name="Lorenzen M."/>
            <person name="Tomoyasu Y."/>
            <person name="Miller S.C."/>
            <person name="Grossmann D."/>
            <person name="Bucher G."/>
        </authorList>
    </citation>
    <scope>NUCLEOTIDE SEQUENCE [LARGE SCALE GENOMIC DNA]</scope>
    <source>
        <strain evidence="10 11">Georgia GA2</strain>
    </source>
</reference>
<dbReference type="Gene3D" id="1.20.5.390">
    <property type="entry name" value="L1 transposable element, trimerization domain"/>
    <property type="match status" value="1"/>
</dbReference>
<dbReference type="OrthoDB" id="6343844at2759"/>
<dbReference type="eggNOG" id="ENOG502S6HT">
    <property type="taxonomic scope" value="Eukaryota"/>
</dbReference>
<dbReference type="InterPro" id="IPR051301">
    <property type="entry name" value="Optineurin/NFkB_EssMod"/>
</dbReference>
<dbReference type="PANTHER" id="PTHR31553">
    <property type="entry name" value="NF-KAPPA-B ESSENTIAL MODULATOR"/>
    <property type="match status" value="1"/>
</dbReference>
<keyword evidence="11" id="KW-1185">Reference proteome</keyword>
<dbReference type="AlphaFoldDB" id="D6W9Q5"/>
<evidence type="ECO:0000256" key="6">
    <source>
        <dbReference type="ARBA" id="ARBA00023054"/>
    </source>
</evidence>
<feature type="coiled-coil region" evidence="8">
    <location>
        <begin position="104"/>
        <end position="465"/>
    </location>
</feature>
<dbReference type="PROSITE" id="PS51801">
    <property type="entry name" value="ZF_CCHC_NOA"/>
    <property type="match status" value="1"/>
</dbReference>
<dbReference type="HOGENOM" id="CLU_542226_0_0_1"/>
<evidence type="ECO:0000256" key="7">
    <source>
        <dbReference type="PROSITE-ProRule" id="PRU01142"/>
    </source>
</evidence>
<name>D6W9Q5_TRICA</name>
<sequence>MSRDESFVAVKNTAESMVPSIGSDDEDSFVVLETSNSISESLSCSPPRDEILPPIRTNKVHEMENLIRMKISQITVDPLPELPAAVDAIVPSVASIAISPDSSYEEIQKQVEELIKENEKLKNIIAQNNMSMKAQYTRFLAYRDEVTNVMKSYKDKFNDAKMCIDKYKEENAKLVSDVEVYINLKKLHEEEILNLKLKLKELENLTNGPNFSVVDTRKLAMMKDLELKQEEIERLTQKLVNVPNLEQELQTKQQQIDDFKLDILAAKNRESDLIDEIQSMKTTTTDLQSKLDNLTKENAKLVQSSTAAQTYDQLLKLKETEILKLKEEQQRTAFVESTLSDEIKTLKSQLKELQDKYNPRLAEDYAQSRAQLSVAQRTITALEQEREQKIKEIEDLRKLLQENTSANDEMFALKEQIEVYKNDFEAEKKSKLAMKQEKDQVVEDLQNLQTRNKQLQNEVERLRARNEPPRAEGYQCPKCSFGFNNYQSLENHVHRCLDLDGFP</sequence>
<dbReference type="GO" id="GO:0005634">
    <property type="term" value="C:nucleus"/>
    <property type="evidence" value="ECO:0000318"/>
    <property type="project" value="GO_Central"/>
</dbReference>
<protein>
    <submittedName>
        <fullName evidence="10">IKK gamma</fullName>
    </submittedName>
</protein>
<evidence type="ECO:0000256" key="4">
    <source>
        <dbReference type="ARBA" id="ARBA00022771"/>
    </source>
</evidence>
<evidence type="ECO:0000313" key="11">
    <source>
        <dbReference type="Proteomes" id="UP000007266"/>
    </source>
</evidence>
<evidence type="ECO:0000256" key="5">
    <source>
        <dbReference type="ARBA" id="ARBA00022833"/>
    </source>
</evidence>
<keyword evidence="6 8" id="KW-0175">Coiled coil</keyword>
<dbReference type="Gene3D" id="1.20.5.990">
    <property type="entry name" value="Nemo cc2-lz domain - 1d5 darpin complex"/>
    <property type="match status" value="1"/>
</dbReference>
<organism evidence="10 11">
    <name type="scientific">Tribolium castaneum</name>
    <name type="common">Red flour beetle</name>
    <dbReference type="NCBI Taxonomy" id="7070"/>
    <lineage>
        <taxon>Eukaryota</taxon>
        <taxon>Metazoa</taxon>
        <taxon>Ecdysozoa</taxon>
        <taxon>Arthropoda</taxon>
        <taxon>Hexapoda</taxon>
        <taxon>Insecta</taxon>
        <taxon>Pterygota</taxon>
        <taxon>Neoptera</taxon>
        <taxon>Endopterygota</taxon>
        <taxon>Coleoptera</taxon>
        <taxon>Polyphaga</taxon>
        <taxon>Cucujiformia</taxon>
        <taxon>Tenebrionidae</taxon>
        <taxon>Tenebrionidae incertae sedis</taxon>
        <taxon>Tribolium</taxon>
    </lineage>
</organism>
<dbReference type="OMA" id="VAMRKNF"/>
<evidence type="ECO:0000256" key="2">
    <source>
        <dbReference type="ARBA" id="ARBA00022490"/>
    </source>
</evidence>
<dbReference type="GO" id="GO:0005737">
    <property type="term" value="C:cytoplasm"/>
    <property type="evidence" value="ECO:0000318"/>
    <property type="project" value="GO_Central"/>
</dbReference>
<evidence type="ECO:0000256" key="8">
    <source>
        <dbReference type="SAM" id="Coils"/>
    </source>
</evidence>
<keyword evidence="5" id="KW-0862">Zinc</keyword>
<dbReference type="EMBL" id="KQ971312">
    <property type="protein sequence ID" value="EEZ99211.1"/>
    <property type="molecule type" value="Genomic_DNA"/>
</dbReference>
<reference evidence="10 11" key="2">
    <citation type="journal article" date="2010" name="Nucleic Acids Res.">
        <title>BeetleBase in 2010: revisions to provide comprehensive genomic information for Tribolium castaneum.</title>
        <authorList>
            <person name="Kim H.S."/>
            <person name="Murphy T."/>
            <person name="Xia J."/>
            <person name="Caragea D."/>
            <person name="Park Y."/>
            <person name="Beeman R.W."/>
            <person name="Lorenzen M.D."/>
            <person name="Butcher S."/>
            <person name="Manak J.R."/>
            <person name="Brown S.J."/>
        </authorList>
    </citation>
    <scope>GENOME REANNOTATION</scope>
    <source>
        <strain evidence="10 11">Georgia GA2</strain>
    </source>
</reference>
<dbReference type="PANTHER" id="PTHR31553:SF1">
    <property type="entry name" value="NF-KAPPA-B ESSENTIAL MODULATOR"/>
    <property type="match status" value="1"/>
</dbReference>
<evidence type="ECO:0000256" key="1">
    <source>
        <dbReference type="ARBA" id="ARBA00004496"/>
    </source>
</evidence>
<dbReference type="PhylomeDB" id="D6W9Q5"/>
<dbReference type="Proteomes" id="UP000007266">
    <property type="component" value="Linkage group 2"/>
</dbReference>
<dbReference type="GO" id="GO:0070530">
    <property type="term" value="F:K63-linked polyubiquitin modification-dependent protein binding"/>
    <property type="evidence" value="ECO:0000318"/>
    <property type="project" value="GO_Central"/>
</dbReference>
<dbReference type="InterPro" id="IPR034735">
    <property type="entry name" value="NEMO_ZF"/>
</dbReference>
<keyword evidence="4 7" id="KW-0863">Zinc-finger</keyword>
<keyword evidence="2" id="KW-0963">Cytoplasm</keyword>
<keyword evidence="3" id="KW-0479">Metal-binding</keyword>